<evidence type="ECO:0000256" key="1">
    <source>
        <dbReference type="ARBA" id="ARBA00004323"/>
    </source>
</evidence>
<keyword evidence="7 9" id="KW-0472">Membrane</keyword>
<dbReference type="AlphaFoldDB" id="A0AAX6DIN1"/>
<gene>
    <name evidence="12" type="ORF">M6B38_243370</name>
</gene>
<evidence type="ECO:0000256" key="3">
    <source>
        <dbReference type="ARBA" id="ARBA00022692"/>
    </source>
</evidence>
<feature type="region of interest" description="Disordered" evidence="8">
    <location>
        <begin position="184"/>
        <end position="207"/>
    </location>
</feature>
<keyword evidence="4" id="KW-0735">Signal-anchor</keyword>
<evidence type="ECO:0000256" key="6">
    <source>
        <dbReference type="ARBA" id="ARBA00023034"/>
    </source>
</evidence>
<evidence type="ECO:0000259" key="11">
    <source>
        <dbReference type="Pfam" id="PF14416"/>
    </source>
</evidence>
<evidence type="ECO:0000313" key="13">
    <source>
        <dbReference type="Proteomes" id="UP001140949"/>
    </source>
</evidence>
<feature type="region of interest" description="Disordered" evidence="8">
    <location>
        <begin position="116"/>
        <end position="148"/>
    </location>
</feature>
<accession>A0AAX6DIN1</accession>
<sequence>MERQRSFTIKPIKLLVFSFTIPSSLLLLLFFLFPTWLLSSTPFQPQPIFPPTSNSSVNGTKNPTVAATHLEEATSPLEEALGSDSGWKDGILAGDSYEGALDSANGRKDEILTVTLDEEDASPPEEAPGDATDLKDGILAGDSHGGSLDSIKERKDAILSATAAPEEVVDLVGERKSADVVDARLEESDGSSSHAASVSMEKKSEKESASACDVSSGNWVFDESYPLYTSRSCPFIDEGFSCEANGRMDGDYMKWRWQPHQCSIPRFNPAEMLELIRGKRLVFVGDSINRNQWESLLCLLVGAISDPSRLYEARGRKITKGKGVYNFKFKDYHCSVEYYVSHYLVHESKARVGQRRVKTLRIDTMDRSSSRWRGADIIVFNTAHWWSHYKTKSGLNYYQEGDQVHPRLDVSTAFRKALTTWATWVDRHATPGKTQVFFRSSAPAHFSGGEWNSGGHCKEGRRPLNDTRMRMSPEKNLIIEEVVKHMRTPVTILNITNLSGLRIDGHPSVYGKSPGKGPRSSIQDCSHWCLPGVPDTWNELLYYYLLPRMKSV</sequence>
<protein>
    <submittedName>
        <fullName evidence="12">Protein trichome birefringence-like 6</fullName>
    </submittedName>
</protein>
<comment type="caution">
    <text evidence="12">The sequence shown here is derived from an EMBL/GenBank/DDBJ whole genome shotgun (WGS) entry which is preliminary data.</text>
</comment>
<feature type="domain" description="Trichome birefringence-like N-terminal" evidence="11">
    <location>
        <begin position="211"/>
        <end position="263"/>
    </location>
</feature>
<dbReference type="InterPro" id="IPR029962">
    <property type="entry name" value="TBL"/>
</dbReference>
<dbReference type="GO" id="GO:1990538">
    <property type="term" value="F:xylan O-acetyltransferase activity"/>
    <property type="evidence" value="ECO:0007669"/>
    <property type="project" value="UniProtKB-ARBA"/>
</dbReference>
<evidence type="ECO:0000256" key="4">
    <source>
        <dbReference type="ARBA" id="ARBA00022968"/>
    </source>
</evidence>
<keyword evidence="13" id="KW-1185">Reference proteome</keyword>
<feature type="compositionally biased region" description="Low complexity" evidence="8">
    <location>
        <begin position="190"/>
        <end position="199"/>
    </location>
</feature>
<evidence type="ECO:0000313" key="12">
    <source>
        <dbReference type="EMBL" id="KAJ6791640.1"/>
    </source>
</evidence>
<proteinExistence type="inferred from homology"/>
<comment type="similarity">
    <text evidence="2">Belongs to the PC-esterase family. TBL subfamily.</text>
</comment>
<reference evidence="12" key="2">
    <citation type="submission" date="2023-04" db="EMBL/GenBank/DDBJ databases">
        <authorList>
            <person name="Bruccoleri R.E."/>
            <person name="Oakeley E.J."/>
            <person name="Faust A.-M."/>
            <person name="Dessus-Babus S."/>
            <person name="Altorfer M."/>
            <person name="Burckhardt D."/>
            <person name="Oertli M."/>
            <person name="Naumann U."/>
            <person name="Petersen F."/>
            <person name="Wong J."/>
        </authorList>
    </citation>
    <scope>NUCLEOTIDE SEQUENCE</scope>
    <source>
        <strain evidence="12">GSM-AAB239-AS_SAM_17_03QT</strain>
        <tissue evidence="12">Leaf</tissue>
    </source>
</reference>
<dbReference type="PANTHER" id="PTHR32285">
    <property type="entry name" value="PROTEIN TRICHOME BIREFRINGENCE-LIKE 9-RELATED"/>
    <property type="match status" value="1"/>
</dbReference>
<evidence type="ECO:0000256" key="9">
    <source>
        <dbReference type="SAM" id="Phobius"/>
    </source>
</evidence>
<keyword evidence="3 9" id="KW-0812">Transmembrane</keyword>
<feature type="transmembrane region" description="Helical" evidence="9">
    <location>
        <begin position="12"/>
        <end position="37"/>
    </location>
</feature>
<evidence type="ECO:0000256" key="8">
    <source>
        <dbReference type="SAM" id="MobiDB-lite"/>
    </source>
</evidence>
<comment type="subcellular location">
    <subcellularLocation>
        <location evidence="1">Golgi apparatus membrane</location>
        <topology evidence="1">Single-pass type II membrane protein</topology>
    </subcellularLocation>
</comment>
<dbReference type="EMBL" id="JANAVB010044219">
    <property type="protein sequence ID" value="KAJ6791640.1"/>
    <property type="molecule type" value="Genomic_DNA"/>
</dbReference>
<evidence type="ECO:0000256" key="7">
    <source>
        <dbReference type="ARBA" id="ARBA00023136"/>
    </source>
</evidence>
<evidence type="ECO:0000256" key="2">
    <source>
        <dbReference type="ARBA" id="ARBA00007727"/>
    </source>
</evidence>
<dbReference type="InterPro" id="IPR025846">
    <property type="entry name" value="TBL_N"/>
</dbReference>
<dbReference type="InterPro" id="IPR026057">
    <property type="entry name" value="TBL_C"/>
</dbReference>
<dbReference type="GO" id="GO:0000139">
    <property type="term" value="C:Golgi membrane"/>
    <property type="evidence" value="ECO:0007669"/>
    <property type="project" value="UniProtKB-SubCell"/>
</dbReference>
<feature type="domain" description="Trichome birefringence-like C-terminal" evidence="10">
    <location>
        <begin position="264"/>
        <end position="543"/>
    </location>
</feature>
<reference evidence="12" key="1">
    <citation type="journal article" date="2023" name="GigaByte">
        <title>Genome assembly of the bearded iris, Iris pallida Lam.</title>
        <authorList>
            <person name="Bruccoleri R.E."/>
            <person name="Oakeley E.J."/>
            <person name="Faust A.M.E."/>
            <person name="Altorfer M."/>
            <person name="Dessus-Babus S."/>
            <person name="Burckhardt D."/>
            <person name="Oertli M."/>
            <person name="Naumann U."/>
            <person name="Petersen F."/>
            <person name="Wong J."/>
        </authorList>
    </citation>
    <scope>NUCLEOTIDE SEQUENCE</scope>
    <source>
        <strain evidence="12">GSM-AAB239-AS_SAM_17_03QT</strain>
    </source>
</reference>
<evidence type="ECO:0000256" key="5">
    <source>
        <dbReference type="ARBA" id="ARBA00022989"/>
    </source>
</evidence>
<keyword evidence="6" id="KW-0333">Golgi apparatus</keyword>
<dbReference type="Pfam" id="PF13839">
    <property type="entry name" value="PC-Esterase"/>
    <property type="match status" value="1"/>
</dbReference>
<evidence type="ECO:0000259" key="10">
    <source>
        <dbReference type="Pfam" id="PF13839"/>
    </source>
</evidence>
<dbReference type="PANTHER" id="PTHR32285:SF19">
    <property type="entry name" value="PROTEIN TRICHOME BIREFRINGENCE-LIKE 6"/>
    <property type="match status" value="1"/>
</dbReference>
<name>A0AAX6DIN1_IRIPA</name>
<organism evidence="12 13">
    <name type="scientific">Iris pallida</name>
    <name type="common">Sweet iris</name>
    <dbReference type="NCBI Taxonomy" id="29817"/>
    <lineage>
        <taxon>Eukaryota</taxon>
        <taxon>Viridiplantae</taxon>
        <taxon>Streptophyta</taxon>
        <taxon>Embryophyta</taxon>
        <taxon>Tracheophyta</taxon>
        <taxon>Spermatophyta</taxon>
        <taxon>Magnoliopsida</taxon>
        <taxon>Liliopsida</taxon>
        <taxon>Asparagales</taxon>
        <taxon>Iridaceae</taxon>
        <taxon>Iridoideae</taxon>
        <taxon>Irideae</taxon>
        <taxon>Iris</taxon>
    </lineage>
</organism>
<dbReference type="Proteomes" id="UP001140949">
    <property type="component" value="Unassembled WGS sequence"/>
</dbReference>
<keyword evidence="5 9" id="KW-1133">Transmembrane helix</keyword>
<dbReference type="Pfam" id="PF14416">
    <property type="entry name" value="PMR5N"/>
    <property type="match status" value="1"/>
</dbReference>